<dbReference type="GO" id="GO:0006139">
    <property type="term" value="P:nucleobase-containing compound metabolic process"/>
    <property type="evidence" value="ECO:0007669"/>
    <property type="project" value="InterPro"/>
</dbReference>
<evidence type="ECO:0000256" key="1">
    <source>
        <dbReference type="ARBA" id="ARBA00022679"/>
    </source>
</evidence>
<dbReference type="InterPro" id="IPR027417">
    <property type="entry name" value="P-loop_NTPase"/>
</dbReference>
<keyword evidence="2" id="KW-0547">Nucleotide-binding</keyword>
<keyword evidence="3" id="KW-0418">Kinase</keyword>
<keyword evidence="1" id="KW-0808">Transferase</keyword>
<keyword evidence="6" id="KW-1185">Reference proteome</keyword>
<dbReference type="CDD" id="cd22979">
    <property type="entry name" value="DD_AK8"/>
    <property type="match status" value="1"/>
</dbReference>
<dbReference type="AlphaFoldDB" id="A0AAD1U6N2"/>
<dbReference type="SUPFAM" id="SSF47391">
    <property type="entry name" value="Dimerization-anchoring domain of cAMP-dependent PK regulatory subunit"/>
    <property type="match status" value="1"/>
</dbReference>
<dbReference type="PRINTS" id="PR00094">
    <property type="entry name" value="ADENYLTKNASE"/>
</dbReference>
<evidence type="ECO:0000313" key="5">
    <source>
        <dbReference type="EMBL" id="CAI2361179.1"/>
    </source>
</evidence>
<dbReference type="Proteomes" id="UP001295684">
    <property type="component" value="Unassembled WGS sequence"/>
</dbReference>
<evidence type="ECO:0000256" key="4">
    <source>
        <dbReference type="SAM" id="MobiDB-lite"/>
    </source>
</evidence>
<evidence type="ECO:0000256" key="2">
    <source>
        <dbReference type="ARBA" id="ARBA00022741"/>
    </source>
</evidence>
<organism evidence="5 6">
    <name type="scientific">Euplotes crassus</name>
    <dbReference type="NCBI Taxonomy" id="5936"/>
    <lineage>
        <taxon>Eukaryota</taxon>
        <taxon>Sar</taxon>
        <taxon>Alveolata</taxon>
        <taxon>Ciliophora</taxon>
        <taxon>Intramacronucleata</taxon>
        <taxon>Spirotrichea</taxon>
        <taxon>Hypotrichia</taxon>
        <taxon>Euplotida</taxon>
        <taxon>Euplotidae</taxon>
        <taxon>Moneuplotes</taxon>
    </lineage>
</organism>
<evidence type="ECO:0000256" key="3">
    <source>
        <dbReference type="ARBA" id="ARBA00022777"/>
    </source>
</evidence>
<dbReference type="GO" id="GO:0019205">
    <property type="term" value="F:nucleobase-containing compound kinase activity"/>
    <property type="evidence" value="ECO:0007669"/>
    <property type="project" value="InterPro"/>
</dbReference>
<reference evidence="5" key="1">
    <citation type="submission" date="2023-07" db="EMBL/GenBank/DDBJ databases">
        <authorList>
            <consortium name="AG Swart"/>
            <person name="Singh M."/>
            <person name="Singh A."/>
            <person name="Seah K."/>
            <person name="Emmerich C."/>
        </authorList>
    </citation>
    <scope>NUCLEOTIDE SEQUENCE</scope>
    <source>
        <strain evidence="5">DP1</strain>
    </source>
</reference>
<dbReference type="SUPFAM" id="SSF52540">
    <property type="entry name" value="P-loop containing nucleoside triphosphate hydrolases"/>
    <property type="match status" value="2"/>
</dbReference>
<accession>A0AAD1U6N2</accession>
<feature type="compositionally biased region" description="Basic and acidic residues" evidence="4">
    <location>
        <begin position="122"/>
        <end position="223"/>
    </location>
</feature>
<evidence type="ECO:0008006" key="7">
    <source>
        <dbReference type="Google" id="ProtNLM"/>
    </source>
</evidence>
<feature type="region of interest" description="Disordered" evidence="4">
    <location>
        <begin position="100"/>
        <end position="253"/>
    </location>
</feature>
<dbReference type="PANTHER" id="PTHR23359">
    <property type="entry name" value="NUCLEOTIDE KINASE"/>
    <property type="match status" value="1"/>
</dbReference>
<dbReference type="InterPro" id="IPR000850">
    <property type="entry name" value="Adenylat/UMP-CMP_kin"/>
</dbReference>
<comment type="caution">
    <text evidence="5">The sequence shown here is derived from an EMBL/GenBank/DDBJ whole genome shotgun (WGS) entry which is preliminary data.</text>
</comment>
<proteinExistence type="inferred from homology"/>
<gene>
    <name evidence="5" type="ORF">ECRASSUSDP1_LOCUS2489</name>
</gene>
<dbReference type="CDD" id="cd01428">
    <property type="entry name" value="ADK"/>
    <property type="match status" value="1"/>
</dbReference>
<dbReference type="EMBL" id="CAMPGE010002378">
    <property type="protein sequence ID" value="CAI2361179.1"/>
    <property type="molecule type" value="Genomic_DNA"/>
</dbReference>
<dbReference type="HAMAP" id="MF_00235">
    <property type="entry name" value="Adenylate_kinase_Adk"/>
    <property type="match status" value="1"/>
</dbReference>
<evidence type="ECO:0000313" key="6">
    <source>
        <dbReference type="Proteomes" id="UP001295684"/>
    </source>
</evidence>
<feature type="compositionally biased region" description="Basic residues" evidence="4">
    <location>
        <begin position="106"/>
        <end position="121"/>
    </location>
</feature>
<dbReference type="Gene3D" id="3.40.50.300">
    <property type="entry name" value="P-loop containing nucleotide triphosphate hydrolases"/>
    <property type="match status" value="2"/>
</dbReference>
<dbReference type="GO" id="GO:0005524">
    <property type="term" value="F:ATP binding"/>
    <property type="evidence" value="ECO:0007669"/>
    <property type="project" value="InterPro"/>
</dbReference>
<name>A0AAD1U6N2_EUPCR</name>
<sequence length="652" mass="76070">MDLVQKQEYTEGIEEYLEEYNVYDYFYELMKEVVAQKPKNPIDFLIERISKTETKRCVIVGPPGFSQLGLGRLIAGKIGWKYLNMTDWIEREVEEIRKSEADKLPKPRPPKVKKEKKKPTTPKKELPKEETKEKTKKEIKEGDKEDGKKEETKDGKKEEMKDGKNGETTDGKKDDKKDDEKDTKSEKDSKKDKDEQKEDKKENENKSDTKSTHEEGDKEKEEGEDKEEDKEDANKNKEPEQEEAAPPPPPKTHILELLENLQRYKKERLEDDSDEDINNHHLFDDIILRNNEKVHEGFISDENSIKVFTKNAKEYTHESWILEGFPKTKNQALALGKNKIIPDKIFLLKYSDEVAREHIMNGLKQKHSDNITEEEMEGITQRIIEEYHLNIKDVQDLFKNVIHIIDAHGYVEGYSDEQNKASNFVEQISSLILMKRTSPDRKLRVIVVGAPGSGRSTQAEKIAEKYRLVHISTNNLLQNEIRLGTEKGKRINDCFTNNKLVPDEIICSLVENRVKQADCAQNGWVLDGFPKTIQQITVLKAVKIKPTRVIILECAKEICVNRIINRYFDPITGCFYNIEKNPPTDPSIKERIKPFFPDMDKEKVEKRWNIWNQFQIKVQENYQDLALKFNTEEYTTEEVTEQICEYLQNPLF</sequence>
<dbReference type="Pfam" id="PF00406">
    <property type="entry name" value="ADK"/>
    <property type="match status" value="1"/>
</dbReference>
<protein>
    <recommendedName>
        <fullName evidence="7">Adenylate kinase</fullName>
    </recommendedName>
</protein>